<keyword evidence="4 5" id="KW-0472">Membrane</keyword>
<dbReference type="PANTHER" id="PTHR43424">
    <property type="entry name" value="LOCUS PUTATIVE PROTEIN 1-RELATED"/>
    <property type="match status" value="1"/>
</dbReference>
<feature type="transmembrane region" description="Helical" evidence="5">
    <location>
        <begin position="421"/>
        <end position="441"/>
    </location>
</feature>
<gene>
    <name evidence="6" type="ORF">CLCOL_00780</name>
</gene>
<evidence type="ECO:0000256" key="2">
    <source>
        <dbReference type="ARBA" id="ARBA00022692"/>
    </source>
</evidence>
<dbReference type="CDD" id="cd13128">
    <property type="entry name" value="MATE_Wzx_like"/>
    <property type="match status" value="1"/>
</dbReference>
<evidence type="ECO:0000313" key="7">
    <source>
        <dbReference type="Proteomes" id="UP000075374"/>
    </source>
</evidence>
<feature type="transmembrane region" description="Helical" evidence="5">
    <location>
        <begin position="366"/>
        <end position="385"/>
    </location>
</feature>
<comment type="subcellular location">
    <subcellularLocation>
        <location evidence="1">Membrane</location>
        <topology evidence="1">Multi-pass membrane protein</topology>
    </subcellularLocation>
</comment>
<keyword evidence="7" id="KW-1185">Reference proteome</keyword>
<evidence type="ECO:0000313" key="6">
    <source>
        <dbReference type="EMBL" id="KYH30140.1"/>
    </source>
</evidence>
<evidence type="ECO:0000256" key="4">
    <source>
        <dbReference type="ARBA" id="ARBA00023136"/>
    </source>
</evidence>
<dbReference type="EMBL" id="LTBB01000001">
    <property type="protein sequence ID" value="KYH30140.1"/>
    <property type="molecule type" value="Genomic_DNA"/>
</dbReference>
<protein>
    <submittedName>
        <fullName evidence="6">Colanic acid exporter</fullName>
    </submittedName>
</protein>
<evidence type="ECO:0000256" key="5">
    <source>
        <dbReference type="SAM" id="Phobius"/>
    </source>
</evidence>
<evidence type="ECO:0000256" key="3">
    <source>
        <dbReference type="ARBA" id="ARBA00022989"/>
    </source>
</evidence>
<feature type="transmembrane region" description="Helical" evidence="5">
    <location>
        <begin position="20"/>
        <end position="42"/>
    </location>
</feature>
<feature type="transmembrane region" description="Helical" evidence="5">
    <location>
        <begin position="391"/>
        <end position="409"/>
    </location>
</feature>
<evidence type="ECO:0000256" key="1">
    <source>
        <dbReference type="ARBA" id="ARBA00004141"/>
    </source>
</evidence>
<feature type="transmembrane region" description="Helical" evidence="5">
    <location>
        <begin position="94"/>
        <end position="119"/>
    </location>
</feature>
<comment type="caution">
    <text evidence="6">The sequence shown here is derived from an EMBL/GenBank/DDBJ whole genome shotgun (WGS) entry which is preliminary data.</text>
</comment>
<feature type="transmembrane region" description="Helical" evidence="5">
    <location>
        <begin position="125"/>
        <end position="144"/>
    </location>
</feature>
<keyword evidence="3 5" id="KW-1133">Transmembrane helix</keyword>
<reference evidence="6 7" key="1">
    <citation type="submission" date="2016-02" db="EMBL/GenBank/DDBJ databases">
        <title>Genome sequence of Clostridium colicanis DSM 13634.</title>
        <authorList>
            <person name="Poehlein A."/>
            <person name="Daniel R."/>
        </authorList>
    </citation>
    <scope>NUCLEOTIDE SEQUENCE [LARGE SCALE GENOMIC DNA]</scope>
    <source>
        <strain evidence="6 7">DSM 13634</strain>
    </source>
</reference>
<feature type="transmembrane region" description="Helical" evidence="5">
    <location>
        <begin position="303"/>
        <end position="328"/>
    </location>
</feature>
<feature type="transmembrane region" description="Helical" evidence="5">
    <location>
        <begin position="259"/>
        <end position="282"/>
    </location>
</feature>
<proteinExistence type="predicted"/>
<dbReference type="AlphaFoldDB" id="A0A151ARD5"/>
<dbReference type="Pfam" id="PF01943">
    <property type="entry name" value="Polysacc_synt"/>
    <property type="match status" value="1"/>
</dbReference>
<dbReference type="InterPro" id="IPR002797">
    <property type="entry name" value="Polysacc_synth"/>
</dbReference>
<feature type="transmembrane region" description="Helical" evidence="5">
    <location>
        <begin position="447"/>
        <end position="470"/>
    </location>
</feature>
<organism evidence="6 7">
    <name type="scientific">Clostridium colicanis DSM 13634</name>
    <dbReference type="NCBI Taxonomy" id="1121305"/>
    <lineage>
        <taxon>Bacteria</taxon>
        <taxon>Bacillati</taxon>
        <taxon>Bacillota</taxon>
        <taxon>Clostridia</taxon>
        <taxon>Eubacteriales</taxon>
        <taxon>Clostridiaceae</taxon>
        <taxon>Clostridium</taxon>
    </lineage>
</organism>
<feature type="transmembrane region" description="Helical" evidence="5">
    <location>
        <begin position="334"/>
        <end position="354"/>
    </location>
</feature>
<feature type="transmembrane region" description="Helical" evidence="5">
    <location>
        <begin position="177"/>
        <end position="198"/>
    </location>
</feature>
<dbReference type="PATRIC" id="fig|1121305.3.peg.80"/>
<sequence>MKYINQFRVVKEIKNIAKNFLSIGTANIVSQFLTFLVIAYYARILGVDKFGQISLAQSILTYFTMFTLFGFQTLGIKEVSKNQISKENLAGNIIFIRLICALIGFLIMVLIGCFTNKGIDFKGLMAIYGLTLFPLAFNIDWFYFGTKEMQYNAIYNVLKSAFPFILTIIFLKNKNQIYLIPAFMVIGMAAASAFHAYVFYKVKKLKYKPAITVDKVKFLILNSLPFLLSALLSLINGNIDSIIIGFVRTDRELGLYSSAYKVIYFLINLIAIIFTPFFPILIELFHNNNLRKLKNTVDDLWKIITMIAYPMLVGGILLSKQIIILLFGEEFKEGHIVFCILLIYAFILFLRENYGYSLNAWDREKSYLKIVTISAVVNAILNLILIPFYGINAAAITTVLSEIINFALMKKEAEKVIRVSYLKYFVKLSPAIILMCAQILIFKYTHINVIINIITAVIIYFISLMSFKYISKDEIVELMKRK</sequence>
<dbReference type="InterPro" id="IPR052556">
    <property type="entry name" value="PolySynth_Transporter"/>
</dbReference>
<dbReference type="GO" id="GO:0016020">
    <property type="term" value="C:membrane"/>
    <property type="evidence" value="ECO:0007669"/>
    <property type="project" value="UniProtKB-SubCell"/>
</dbReference>
<dbReference type="STRING" id="1121305.CLCOL_00780"/>
<dbReference type="PANTHER" id="PTHR43424:SF1">
    <property type="entry name" value="LOCUS PUTATIVE PROTEIN 1-RELATED"/>
    <property type="match status" value="1"/>
</dbReference>
<dbReference type="Proteomes" id="UP000075374">
    <property type="component" value="Unassembled WGS sequence"/>
</dbReference>
<feature type="transmembrane region" description="Helical" evidence="5">
    <location>
        <begin position="153"/>
        <end position="171"/>
    </location>
</feature>
<accession>A0A151ARD5</accession>
<keyword evidence="2 5" id="KW-0812">Transmembrane</keyword>
<feature type="transmembrane region" description="Helical" evidence="5">
    <location>
        <begin position="219"/>
        <end position="239"/>
    </location>
</feature>
<name>A0A151ARD5_9CLOT</name>
<feature type="transmembrane region" description="Helical" evidence="5">
    <location>
        <begin position="54"/>
        <end position="74"/>
    </location>
</feature>